<evidence type="ECO:0000313" key="2">
    <source>
        <dbReference type="Proteomes" id="UP000078358"/>
    </source>
</evidence>
<accession>A0A179CYM0</accession>
<sequence>MLLEKMFRPESEWWKAHHKQVVERNERSLKAIWLQV</sequence>
<dbReference type="Proteomes" id="UP000078358">
    <property type="component" value="Unassembled WGS sequence"/>
</dbReference>
<gene>
    <name evidence="1" type="ORF">F480_05465</name>
</gene>
<reference evidence="1 2" key="1">
    <citation type="submission" date="2014-01" db="EMBL/GenBank/DDBJ databases">
        <authorList>
            <person name="Zuccon D."/>
        </authorList>
    </citation>
    <scope>NUCLEOTIDE SEQUENCE [LARGE SCALE GENOMIC DNA]</scope>
    <source>
        <strain evidence="1 2">Y31</strain>
    </source>
</reference>
<dbReference type="PATRIC" id="fig|1261658.3.peg.1075"/>
<name>A0A179CYM0_BIBTR</name>
<comment type="caution">
    <text evidence="1">The sequence shown here is derived from an EMBL/GenBank/DDBJ whole genome shotgun (WGS) entry which is preliminary data.</text>
</comment>
<evidence type="ECO:0000313" key="1">
    <source>
        <dbReference type="EMBL" id="OAQ14892.1"/>
    </source>
</evidence>
<proteinExistence type="predicted"/>
<dbReference type="AlphaFoldDB" id="A0A179CYM0"/>
<protein>
    <submittedName>
        <fullName evidence="1">Uncharacterized protein</fullName>
    </submittedName>
</protein>
<organism evidence="1 2">
    <name type="scientific">Bibersteinia trehalosi Y31</name>
    <dbReference type="NCBI Taxonomy" id="1261658"/>
    <lineage>
        <taxon>Bacteria</taxon>
        <taxon>Pseudomonadati</taxon>
        <taxon>Pseudomonadota</taxon>
        <taxon>Gammaproteobacteria</taxon>
        <taxon>Pasteurellales</taxon>
        <taxon>Pasteurellaceae</taxon>
        <taxon>Bibersteinia</taxon>
    </lineage>
</organism>
<dbReference type="EMBL" id="JACI01000002">
    <property type="protein sequence ID" value="OAQ14892.1"/>
    <property type="molecule type" value="Genomic_DNA"/>
</dbReference>